<evidence type="ECO:0000259" key="8">
    <source>
        <dbReference type="Pfam" id="PF01094"/>
    </source>
</evidence>
<evidence type="ECO:0000256" key="3">
    <source>
        <dbReference type="ARBA" id="ARBA00022989"/>
    </source>
</evidence>
<evidence type="ECO:0000313" key="9">
    <source>
        <dbReference type="EMBL" id="KAK0166455.1"/>
    </source>
</evidence>
<keyword evidence="10" id="KW-1185">Reference proteome</keyword>
<reference evidence="9" key="1">
    <citation type="journal article" date="2023" name="bioRxiv">
        <title>Scaffold-level genome assemblies of two parasitoid biocontrol wasps reveal the parthenogenesis mechanism and an associated novel virus.</title>
        <authorList>
            <person name="Inwood S."/>
            <person name="Skelly J."/>
            <person name="Guhlin J."/>
            <person name="Harrop T."/>
            <person name="Goldson S."/>
            <person name="Dearden P."/>
        </authorList>
    </citation>
    <scope>NUCLEOTIDE SEQUENCE</scope>
    <source>
        <strain evidence="9">Irish</strain>
        <tissue evidence="9">Whole body</tissue>
    </source>
</reference>
<dbReference type="InterPro" id="IPR050726">
    <property type="entry name" value="mGluR"/>
</dbReference>
<feature type="domain" description="Receptor ligand binding region" evidence="8">
    <location>
        <begin position="158"/>
        <end position="307"/>
    </location>
</feature>
<dbReference type="PANTHER" id="PTHR24060">
    <property type="entry name" value="METABOTROPIC GLUTAMATE RECEPTOR"/>
    <property type="match status" value="1"/>
</dbReference>
<dbReference type="AlphaFoldDB" id="A0AA39FBG4"/>
<keyword evidence="6" id="KW-0325">Glycoprotein</keyword>
<keyword evidence="2" id="KW-0812">Transmembrane</keyword>
<dbReference type="Pfam" id="PF01094">
    <property type="entry name" value="ANF_receptor"/>
    <property type="match status" value="1"/>
</dbReference>
<feature type="signal peptide" evidence="7">
    <location>
        <begin position="1"/>
        <end position="20"/>
    </location>
</feature>
<dbReference type="GO" id="GO:0016020">
    <property type="term" value="C:membrane"/>
    <property type="evidence" value="ECO:0007669"/>
    <property type="project" value="UniProtKB-SubCell"/>
</dbReference>
<dbReference type="EMBL" id="JAQQBS010001422">
    <property type="protein sequence ID" value="KAK0166455.1"/>
    <property type="molecule type" value="Genomic_DNA"/>
</dbReference>
<sequence>MKHLLFALVIGCMCHHSIDGRRTVSLLNWLTTITDEHEYDAIKNNIEFINETVIHPIKRFIYDDGSPQILSNQDKQFYNPKNHQYHIKNSKTHHGIRHANRLFRSIEYNSRTFAQNNWPVKKEAIVEGNLVLGGLMMVHEREDSITCGPVMPQGGIQALEAMLYTLDWLNDNEIVPGVKIGAHILDDCDKDTYGLEMAVDFIKGSISNIDGAEYNCNKTTVRKVISGVVGAASSVTSIQVANLLRLFRIPQVSFFSTSPELSNKQRFEYFTRTIPSDHYQVKAMVDIIIKMGWSYVSIIYEESNYGIK</sequence>
<dbReference type="InterPro" id="IPR028082">
    <property type="entry name" value="Peripla_BP_I"/>
</dbReference>
<dbReference type="InterPro" id="IPR001828">
    <property type="entry name" value="ANF_lig-bd_rcpt"/>
</dbReference>
<feature type="non-terminal residue" evidence="9">
    <location>
        <position position="1"/>
    </location>
</feature>
<evidence type="ECO:0000256" key="6">
    <source>
        <dbReference type="ARBA" id="ARBA00023180"/>
    </source>
</evidence>
<dbReference type="SUPFAM" id="SSF53822">
    <property type="entry name" value="Periplasmic binding protein-like I"/>
    <property type="match status" value="1"/>
</dbReference>
<dbReference type="PRINTS" id="PR00248">
    <property type="entry name" value="GPCRMGR"/>
</dbReference>
<organism evidence="9 10">
    <name type="scientific">Microctonus aethiopoides</name>
    <dbReference type="NCBI Taxonomy" id="144406"/>
    <lineage>
        <taxon>Eukaryota</taxon>
        <taxon>Metazoa</taxon>
        <taxon>Ecdysozoa</taxon>
        <taxon>Arthropoda</taxon>
        <taxon>Hexapoda</taxon>
        <taxon>Insecta</taxon>
        <taxon>Pterygota</taxon>
        <taxon>Neoptera</taxon>
        <taxon>Endopterygota</taxon>
        <taxon>Hymenoptera</taxon>
        <taxon>Apocrita</taxon>
        <taxon>Ichneumonoidea</taxon>
        <taxon>Braconidae</taxon>
        <taxon>Euphorinae</taxon>
        <taxon>Microctonus</taxon>
    </lineage>
</organism>
<keyword evidence="4" id="KW-0472">Membrane</keyword>
<keyword evidence="7" id="KW-0732">Signal</keyword>
<keyword evidence="5" id="KW-0675">Receptor</keyword>
<dbReference type="Proteomes" id="UP001168990">
    <property type="component" value="Unassembled WGS sequence"/>
</dbReference>
<evidence type="ECO:0000256" key="1">
    <source>
        <dbReference type="ARBA" id="ARBA00004141"/>
    </source>
</evidence>
<accession>A0AA39FBG4</accession>
<feature type="chain" id="PRO_5041360702" description="Receptor ligand binding region domain-containing protein" evidence="7">
    <location>
        <begin position="21"/>
        <end position="308"/>
    </location>
</feature>
<reference evidence="9" key="2">
    <citation type="submission" date="2023-03" db="EMBL/GenBank/DDBJ databases">
        <authorList>
            <person name="Inwood S.N."/>
            <person name="Skelly J.G."/>
            <person name="Guhlin J."/>
            <person name="Harrop T.W.R."/>
            <person name="Goldson S.G."/>
            <person name="Dearden P.K."/>
        </authorList>
    </citation>
    <scope>NUCLEOTIDE SEQUENCE</scope>
    <source>
        <strain evidence="9">Irish</strain>
        <tissue evidence="9">Whole body</tissue>
    </source>
</reference>
<evidence type="ECO:0000256" key="5">
    <source>
        <dbReference type="ARBA" id="ARBA00023170"/>
    </source>
</evidence>
<evidence type="ECO:0000256" key="4">
    <source>
        <dbReference type="ARBA" id="ARBA00023136"/>
    </source>
</evidence>
<evidence type="ECO:0000313" key="10">
    <source>
        <dbReference type="Proteomes" id="UP001168990"/>
    </source>
</evidence>
<evidence type="ECO:0000256" key="7">
    <source>
        <dbReference type="SAM" id="SignalP"/>
    </source>
</evidence>
<evidence type="ECO:0000256" key="2">
    <source>
        <dbReference type="ARBA" id="ARBA00022692"/>
    </source>
</evidence>
<comment type="caution">
    <text evidence="9">The sequence shown here is derived from an EMBL/GenBank/DDBJ whole genome shotgun (WGS) entry which is preliminary data.</text>
</comment>
<comment type="subcellular location">
    <subcellularLocation>
        <location evidence="1">Membrane</location>
        <topology evidence="1">Multi-pass membrane protein</topology>
    </subcellularLocation>
</comment>
<protein>
    <recommendedName>
        <fullName evidence="8">Receptor ligand binding region domain-containing protein</fullName>
    </recommendedName>
</protein>
<gene>
    <name evidence="9" type="ORF">PV328_004875</name>
</gene>
<keyword evidence="3" id="KW-1133">Transmembrane helix</keyword>
<name>A0AA39FBG4_9HYME</name>
<dbReference type="GO" id="GO:0004930">
    <property type="term" value="F:G protein-coupled receptor activity"/>
    <property type="evidence" value="ECO:0007669"/>
    <property type="project" value="InterPro"/>
</dbReference>
<dbReference type="Gene3D" id="3.40.50.2300">
    <property type="match status" value="2"/>
</dbReference>
<proteinExistence type="predicted"/>
<dbReference type="FunFam" id="3.40.50.2300:FF:000681">
    <property type="entry name" value="Metabotropic glutamate receptor-like Protein"/>
    <property type="match status" value="1"/>
</dbReference>
<dbReference type="InterPro" id="IPR000337">
    <property type="entry name" value="GPCR_3"/>
</dbReference>